<dbReference type="Gramene" id="OQU90243">
    <property type="protein sequence ID" value="OQU90243"/>
    <property type="gene ID" value="SORBI_3002G372000"/>
</dbReference>
<sequence>MGGRVVVPCAPRALAGCAVQGQQATRTPTRVKHRLQPRRVRSTERSASDPDSRATVHRIPDRAPRPPFSVAACSPPPPSPLPSATLPPPPEVLGQPLLPSIASFLGPLLLIADARRRPPSYRLARDILSRCRSEAVEDL</sequence>
<evidence type="ECO:0000256" key="1">
    <source>
        <dbReference type="SAM" id="MobiDB-lite"/>
    </source>
</evidence>
<dbReference type="InParanoid" id="A0A1W0W7C2"/>
<evidence type="ECO:0000313" key="3">
    <source>
        <dbReference type="Proteomes" id="UP000000768"/>
    </source>
</evidence>
<evidence type="ECO:0000313" key="2">
    <source>
        <dbReference type="EMBL" id="OQU90243.1"/>
    </source>
</evidence>
<name>A0A1W0W7C2_SORBI</name>
<accession>A0A1W0W7C2</accession>
<feature type="region of interest" description="Disordered" evidence="1">
    <location>
        <begin position="17"/>
        <end position="92"/>
    </location>
</feature>
<proteinExistence type="predicted"/>
<keyword evidence="3" id="KW-1185">Reference proteome</keyword>
<reference evidence="2 3" key="1">
    <citation type="journal article" date="2009" name="Nature">
        <title>The Sorghum bicolor genome and the diversification of grasses.</title>
        <authorList>
            <person name="Paterson A.H."/>
            <person name="Bowers J.E."/>
            <person name="Bruggmann R."/>
            <person name="Dubchak I."/>
            <person name="Grimwood J."/>
            <person name="Gundlach H."/>
            <person name="Haberer G."/>
            <person name="Hellsten U."/>
            <person name="Mitros T."/>
            <person name="Poliakov A."/>
            <person name="Schmutz J."/>
            <person name="Spannagl M."/>
            <person name="Tang H."/>
            <person name="Wang X."/>
            <person name="Wicker T."/>
            <person name="Bharti A.K."/>
            <person name="Chapman J."/>
            <person name="Feltus F.A."/>
            <person name="Gowik U."/>
            <person name="Grigoriev I.V."/>
            <person name="Lyons E."/>
            <person name="Maher C.A."/>
            <person name="Martis M."/>
            <person name="Narechania A."/>
            <person name="Otillar R.P."/>
            <person name="Penning B.W."/>
            <person name="Salamov A.A."/>
            <person name="Wang Y."/>
            <person name="Zhang L."/>
            <person name="Carpita N.C."/>
            <person name="Freeling M."/>
            <person name="Gingle A.R."/>
            <person name="Hash C.T."/>
            <person name="Keller B."/>
            <person name="Klein P."/>
            <person name="Kresovich S."/>
            <person name="McCann M.C."/>
            <person name="Ming R."/>
            <person name="Peterson D.G."/>
            <person name="Mehboob-ur-Rahman"/>
            <person name="Ware D."/>
            <person name="Westhoff P."/>
            <person name="Mayer K.F."/>
            <person name="Messing J."/>
            <person name="Rokhsar D.S."/>
        </authorList>
    </citation>
    <scope>NUCLEOTIDE SEQUENCE [LARGE SCALE GENOMIC DNA]</scope>
    <source>
        <strain evidence="3">cv. BTx623</strain>
    </source>
</reference>
<protein>
    <submittedName>
        <fullName evidence="2">Uncharacterized protein</fullName>
    </submittedName>
</protein>
<reference evidence="3" key="2">
    <citation type="journal article" date="2018" name="Plant J.">
        <title>The Sorghum bicolor reference genome: improved assembly, gene annotations, a transcriptome atlas, and signatures of genome organization.</title>
        <authorList>
            <person name="McCormick R.F."/>
            <person name="Truong S.K."/>
            <person name="Sreedasyam A."/>
            <person name="Jenkins J."/>
            <person name="Shu S."/>
            <person name="Sims D."/>
            <person name="Kennedy M."/>
            <person name="Amirebrahimi M."/>
            <person name="Weers B.D."/>
            <person name="McKinley B."/>
            <person name="Mattison A."/>
            <person name="Morishige D.T."/>
            <person name="Grimwood J."/>
            <person name="Schmutz J."/>
            <person name="Mullet J.E."/>
        </authorList>
    </citation>
    <scope>NUCLEOTIDE SEQUENCE [LARGE SCALE GENOMIC DNA]</scope>
    <source>
        <strain evidence="3">cv. BTx623</strain>
    </source>
</reference>
<gene>
    <name evidence="2" type="ORF">SORBI_3002G372000</name>
</gene>
<dbReference type="AlphaFoldDB" id="A0A1W0W7C2"/>
<feature type="compositionally biased region" description="Basic residues" evidence="1">
    <location>
        <begin position="29"/>
        <end position="40"/>
    </location>
</feature>
<feature type="compositionally biased region" description="Pro residues" evidence="1">
    <location>
        <begin position="74"/>
        <end position="91"/>
    </location>
</feature>
<feature type="compositionally biased region" description="Basic and acidic residues" evidence="1">
    <location>
        <begin position="41"/>
        <end position="64"/>
    </location>
</feature>
<organism evidence="2 3">
    <name type="scientific">Sorghum bicolor</name>
    <name type="common">Sorghum</name>
    <name type="synonym">Sorghum vulgare</name>
    <dbReference type="NCBI Taxonomy" id="4558"/>
    <lineage>
        <taxon>Eukaryota</taxon>
        <taxon>Viridiplantae</taxon>
        <taxon>Streptophyta</taxon>
        <taxon>Embryophyta</taxon>
        <taxon>Tracheophyta</taxon>
        <taxon>Spermatophyta</taxon>
        <taxon>Magnoliopsida</taxon>
        <taxon>Liliopsida</taxon>
        <taxon>Poales</taxon>
        <taxon>Poaceae</taxon>
        <taxon>PACMAD clade</taxon>
        <taxon>Panicoideae</taxon>
        <taxon>Andropogonodae</taxon>
        <taxon>Andropogoneae</taxon>
        <taxon>Sorghinae</taxon>
        <taxon>Sorghum</taxon>
    </lineage>
</organism>
<dbReference type="EMBL" id="CM000761">
    <property type="protein sequence ID" value="OQU90243.1"/>
    <property type="molecule type" value="Genomic_DNA"/>
</dbReference>
<dbReference type="Proteomes" id="UP000000768">
    <property type="component" value="Chromosome 2"/>
</dbReference>